<gene>
    <name evidence="4" type="ORF">MIMGU_mgv1a021052mg</name>
</gene>
<feature type="signal peptide" evidence="2">
    <location>
        <begin position="1"/>
        <end position="20"/>
    </location>
</feature>
<evidence type="ECO:0000313" key="5">
    <source>
        <dbReference type="Proteomes" id="UP000030748"/>
    </source>
</evidence>
<dbReference type="AlphaFoldDB" id="A0A022R8F4"/>
<accession>A0A022R8F4</accession>
<dbReference type="PANTHER" id="PTHR31207:SF35">
    <property type="entry name" value="PROLAMIN-LIKE DOMAIN-CONTAINING PROTEIN"/>
    <property type="match status" value="1"/>
</dbReference>
<dbReference type="InterPro" id="IPR008502">
    <property type="entry name" value="Prolamin-like"/>
</dbReference>
<evidence type="ECO:0000256" key="1">
    <source>
        <dbReference type="ARBA" id="ARBA00022729"/>
    </source>
</evidence>
<dbReference type="KEGG" id="egt:105960326"/>
<evidence type="ECO:0000256" key="2">
    <source>
        <dbReference type="SAM" id="SignalP"/>
    </source>
</evidence>
<feature type="domain" description="Prolamin-like" evidence="3">
    <location>
        <begin position="98"/>
        <end position="172"/>
    </location>
</feature>
<keyword evidence="1 2" id="KW-0732">Signal</keyword>
<sequence>MAKPSLLFALAATILSLATAAFSANAAVKPHKLTPSLQAAPPPRVFGYHPHQAPPHSKKNHRLIHAHPPAAAPPTISGERGALPPEPYQGFYEFTDRCLDKLTEECGLEIFQGIFWEDEVAEISRKCCQKLVAVGRSCHEGLLKATMKLPGLPKRDKSVVKRRDAQLWSNCVSIIGVPHKFGGSPSPSPS</sequence>
<reference evidence="4 5" key="1">
    <citation type="journal article" date="2013" name="Proc. Natl. Acad. Sci. U.S.A.">
        <title>Fine-scale variation in meiotic recombination in Mimulus inferred from population shotgun sequencing.</title>
        <authorList>
            <person name="Hellsten U."/>
            <person name="Wright K.M."/>
            <person name="Jenkins J."/>
            <person name="Shu S."/>
            <person name="Yuan Y."/>
            <person name="Wessler S.R."/>
            <person name="Schmutz J."/>
            <person name="Willis J.H."/>
            <person name="Rokhsar D.S."/>
        </authorList>
    </citation>
    <scope>NUCLEOTIDE SEQUENCE [LARGE SCALE GENOMIC DNA]</scope>
    <source>
        <strain evidence="5">cv. DUN x IM62</strain>
    </source>
</reference>
<dbReference type="EMBL" id="KI630628">
    <property type="protein sequence ID" value="EYU35170.1"/>
    <property type="molecule type" value="Genomic_DNA"/>
</dbReference>
<dbReference type="PhylomeDB" id="A0A022R8F4"/>
<dbReference type="InterPro" id="IPR040220">
    <property type="entry name" value="DD11"/>
</dbReference>
<evidence type="ECO:0000259" key="3">
    <source>
        <dbReference type="Pfam" id="PF05617"/>
    </source>
</evidence>
<dbReference type="OrthoDB" id="1368054at2759"/>
<evidence type="ECO:0000313" key="4">
    <source>
        <dbReference type="EMBL" id="EYU35170.1"/>
    </source>
</evidence>
<organism evidence="4 5">
    <name type="scientific">Erythranthe guttata</name>
    <name type="common">Yellow monkey flower</name>
    <name type="synonym">Mimulus guttatus</name>
    <dbReference type="NCBI Taxonomy" id="4155"/>
    <lineage>
        <taxon>Eukaryota</taxon>
        <taxon>Viridiplantae</taxon>
        <taxon>Streptophyta</taxon>
        <taxon>Embryophyta</taxon>
        <taxon>Tracheophyta</taxon>
        <taxon>Spermatophyta</taxon>
        <taxon>Magnoliopsida</taxon>
        <taxon>eudicotyledons</taxon>
        <taxon>Gunneridae</taxon>
        <taxon>Pentapetalae</taxon>
        <taxon>asterids</taxon>
        <taxon>lamiids</taxon>
        <taxon>Lamiales</taxon>
        <taxon>Phrymaceae</taxon>
        <taxon>Erythranthe</taxon>
    </lineage>
</organism>
<protein>
    <recommendedName>
        <fullName evidence="3">Prolamin-like domain-containing protein</fullName>
    </recommendedName>
</protein>
<feature type="chain" id="PRO_5001507469" description="Prolamin-like domain-containing protein" evidence="2">
    <location>
        <begin position="21"/>
        <end position="190"/>
    </location>
</feature>
<dbReference type="Proteomes" id="UP000030748">
    <property type="component" value="Unassembled WGS sequence"/>
</dbReference>
<dbReference type="Pfam" id="PF05617">
    <property type="entry name" value="Prolamin_like"/>
    <property type="match status" value="1"/>
</dbReference>
<name>A0A022R8F4_ERYGU</name>
<proteinExistence type="predicted"/>
<dbReference type="eggNOG" id="ENOG502R54R">
    <property type="taxonomic scope" value="Eukaryota"/>
</dbReference>
<dbReference type="PANTHER" id="PTHR31207">
    <property type="entry name" value="ECA1 GAMETOGENESIS FAMILY PROTEIN (DUF784)-RELATED-RELATED"/>
    <property type="match status" value="1"/>
</dbReference>
<keyword evidence="5" id="KW-1185">Reference proteome</keyword>